<dbReference type="EMBL" id="GG738845">
    <property type="protein sequence ID" value="EFC50876.1"/>
    <property type="molecule type" value="Genomic_DNA"/>
</dbReference>
<evidence type="ECO:0000313" key="1">
    <source>
        <dbReference type="EMBL" id="EFC50876.1"/>
    </source>
</evidence>
<dbReference type="OMA" id="FICESIC"/>
<dbReference type="Proteomes" id="UP000006671">
    <property type="component" value="Unassembled WGS sequence"/>
</dbReference>
<evidence type="ECO:0000313" key="2">
    <source>
        <dbReference type="Proteomes" id="UP000006671"/>
    </source>
</evidence>
<keyword evidence="2" id="KW-1185">Reference proteome</keyword>
<name>D2UX65_NAEGR</name>
<dbReference type="InParanoid" id="D2UX65"/>
<proteinExistence type="predicted"/>
<organism evidence="2">
    <name type="scientific">Naegleria gruberi</name>
    <name type="common">Amoeba</name>
    <dbReference type="NCBI Taxonomy" id="5762"/>
    <lineage>
        <taxon>Eukaryota</taxon>
        <taxon>Discoba</taxon>
        <taxon>Heterolobosea</taxon>
        <taxon>Tetramitia</taxon>
        <taxon>Eutetramitia</taxon>
        <taxon>Vahlkampfiidae</taxon>
        <taxon>Naegleria</taxon>
    </lineage>
</organism>
<dbReference type="GeneID" id="8863689"/>
<dbReference type="KEGG" id="ngr:NAEGRDRAFT_61654"/>
<dbReference type="OrthoDB" id="10372121at2759"/>
<dbReference type="VEuPathDB" id="AmoebaDB:NAEGRDRAFT_61654"/>
<gene>
    <name evidence="1" type="ORF">NAEGRDRAFT_61654</name>
</gene>
<accession>D2UX65</accession>
<reference evidence="1 2" key="1">
    <citation type="journal article" date="2010" name="Cell">
        <title>The genome of Naegleria gruberi illuminates early eukaryotic versatility.</title>
        <authorList>
            <person name="Fritz-Laylin L.K."/>
            <person name="Prochnik S.E."/>
            <person name="Ginger M.L."/>
            <person name="Dacks J.B."/>
            <person name="Carpenter M.L."/>
            <person name="Field M.C."/>
            <person name="Kuo A."/>
            <person name="Paredez A."/>
            <person name="Chapman J."/>
            <person name="Pham J."/>
            <person name="Shu S."/>
            <person name="Neupane R."/>
            <person name="Cipriano M."/>
            <person name="Mancuso J."/>
            <person name="Tu H."/>
            <person name="Salamov A."/>
            <person name="Lindquist E."/>
            <person name="Shapiro H."/>
            <person name="Lucas S."/>
            <person name="Grigoriev I.V."/>
            <person name="Cande W.Z."/>
            <person name="Fulton C."/>
            <person name="Rokhsar D.S."/>
            <person name="Dawson S.C."/>
        </authorList>
    </citation>
    <scope>NUCLEOTIDE SEQUENCE [LARGE SCALE GENOMIC DNA]</scope>
    <source>
        <strain evidence="1 2">NEG-M</strain>
    </source>
</reference>
<sequence length="571" mass="66004">MKHDSSGQQLFNHLVHNELVEWLISLYSENNNITTRNQVSDWNKSFAKFNLLFPSSQQALSEQECILDIILNYNLINNDRVSIESSSLQANNCLSFHLNLLFNPLMAMKINDGMCLHDFRATFSYPNIRQYNFPKIISLLVDDVDLLSGSTSDSVLNLFTTQQSLPECIETVFNIWNEQRENRKTTYSSYSWAPLERKINILMSNGDEDERTLSIPEPPMIMEDNTDSLREKSWRIRKLENGDIDCFLSSDESIMQVDYFCKLLEKHIPNLDSNAIQQSLLTDSVYKNSKFEEWMVQIRDNIPYTNNDSDWFSLMTCLVSYCFGECTDLFKDLLRQLDYFRDRIFRSSEDEISIREITPEIVDSVFTPEEKENLESLLVKMDNILKSNSIGKCPINLTNWMTIALLYDLYRAEQTSFMKVGLLDRVFESLQTKVPSITDQVPFTFSPTFIIILLATRSHSNHCNITAPTIVSEISRNISLSPEYYSILKECKSGSGDLFIRGAKLDYLLCHIIDNCSGDSHLELNRKGIQAIIQNMYHKSVEEILRENVGRDENFDFLCSLSILIVRIGYT</sequence>
<protein>
    <submittedName>
        <fullName evidence="1">Predicted protein</fullName>
    </submittedName>
</protein>
<dbReference type="AlphaFoldDB" id="D2UX65"/>
<dbReference type="RefSeq" id="XP_002683620.1">
    <property type="nucleotide sequence ID" value="XM_002683574.1"/>
</dbReference>